<organism evidence="2 3">
    <name type="scientific">Capsella rubella</name>
    <dbReference type="NCBI Taxonomy" id="81985"/>
    <lineage>
        <taxon>Eukaryota</taxon>
        <taxon>Viridiplantae</taxon>
        <taxon>Streptophyta</taxon>
        <taxon>Embryophyta</taxon>
        <taxon>Tracheophyta</taxon>
        <taxon>Spermatophyta</taxon>
        <taxon>Magnoliopsida</taxon>
        <taxon>eudicotyledons</taxon>
        <taxon>Gunneridae</taxon>
        <taxon>Pentapetalae</taxon>
        <taxon>rosids</taxon>
        <taxon>malvids</taxon>
        <taxon>Brassicales</taxon>
        <taxon>Brassicaceae</taxon>
        <taxon>Camelineae</taxon>
        <taxon>Capsella</taxon>
    </lineage>
</organism>
<feature type="region of interest" description="Disordered" evidence="1">
    <location>
        <begin position="109"/>
        <end position="129"/>
    </location>
</feature>
<dbReference type="EMBL" id="KB870811">
    <property type="protein sequence ID" value="EOA18672.1"/>
    <property type="molecule type" value="Genomic_DNA"/>
</dbReference>
<dbReference type="AlphaFoldDB" id="R0F9L9"/>
<evidence type="ECO:0000313" key="2">
    <source>
        <dbReference type="EMBL" id="EOA18672.1"/>
    </source>
</evidence>
<evidence type="ECO:0000313" key="3">
    <source>
        <dbReference type="Proteomes" id="UP000029121"/>
    </source>
</evidence>
<feature type="non-terminal residue" evidence="2">
    <location>
        <position position="1"/>
    </location>
</feature>
<accession>R0F9L9</accession>
<proteinExistence type="predicted"/>
<dbReference type="Proteomes" id="UP000029121">
    <property type="component" value="Unassembled WGS sequence"/>
</dbReference>
<keyword evidence="3" id="KW-1185">Reference proteome</keyword>
<reference evidence="3" key="1">
    <citation type="journal article" date="2013" name="Nat. Genet.">
        <title>The Capsella rubella genome and the genomic consequences of rapid mating system evolution.</title>
        <authorList>
            <person name="Slotte T."/>
            <person name="Hazzouri K.M."/>
            <person name="Agren J.A."/>
            <person name="Koenig D."/>
            <person name="Maumus F."/>
            <person name="Guo Y.L."/>
            <person name="Steige K."/>
            <person name="Platts A.E."/>
            <person name="Escobar J.S."/>
            <person name="Newman L.K."/>
            <person name="Wang W."/>
            <person name="Mandakova T."/>
            <person name="Vello E."/>
            <person name="Smith L.M."/>
            <person name="Henz S.R."/>
            <person name="Steffen J."/>
            <person name="Takuno S."/>
            <person name="Brandvain Y."/>
            <person name="Coop G."/>
            <person name="Andolfatto P."/>
            <person name="Hu T.T."/>
            <person name="Blanchette M."/>
            <person name="Clark R.M."/>
            <person name="Quesneville H."/>
            <person name="Nordborg M."/>
            <person name="Gaut B.S."/>
            <person name="Lysak M.A."/>
            <person name="Jenkins J."/>
            <person name="Grimwood J."/>
            <person name="Chapman J."/>
            <person name="Prochnik S."/>
            <person name="Shu S."/>
            <person name="Rokhsar D."/>
            <person name="Schmutz J."/>
            <person name="Weigel D."/>
            <person name="Wright S.I."/>
        </authorList>
    </citation>
    <scope>NUCLEOTIDE SEQUENCE [LARGE SCALE GENOMIC DNA]</scope>
    <source>
        <strain evidence="3">cv. Monte Gargano</strain>
    </source>
</reference>
<name>R0F9L9_9BRAS</name>
<evidence type="ECO:0000256" key="1">
    <source>
        <dbReference type="SAM" id="MobiDB-lite"/>
    </source>
</evidence>
<gene>
    <name evidence="2" type="ORF">CARUB_v10007248mg</name>
</gene>
<protein>
    <submittedName>
        <fullName evidence="2">Uncharacterized protein</fullName>
    </submittedName>
</protein>
<sequence length="173" mass="19451">PLCSNITNSGGNVKSNYLRFLNDITNHQSLVSSSISNSGIGYRTPSPTLLKNHLQRKDNETKTIQRKGCGKENKLPRLFCSSSPNSVISVKSVFRRVLNDITNRQHSVISPPSNTSVKYKGIDHRTPTSTLPIDHQYMKEKENLSILTNESGTTTHRKYQSIVNHFAMKPLRD</sequence>